<organism evidence="3 4">
    <name type="scientific">Ramazzottius varieornatus</name>
    <name type="common">Water bear</name>
    <name type="synonym">Tardigrade</name>
    <dbReference type="NCBI Taxonomy" id="947166"/>
    <lineage>
        <taxon>Eukaryota</taxon>
        <taxon>Metazoa</taxon>
        <taxon>Ecdysozoa</taxon>
        <taxon>Tardigrada</taxon>
        <taxon>Eutardigrada</taxon>
        <taxon>Parachela</taxon>
        <taxon>Hypsibioidea</taxon>
        <taxon>Ramazzottiidae</taxon>
        <taxon>Ramazzottius</taxon>
    </lineage>
</organism>
<dbReference type="PANTHER" id="PTHR13298:SF11">
    <property type="entry name" value="RAPAMYCIN-INSENSITIVE COMPANION OF MTOR"/>
    <property type="match status" value="1"/>
</dbReference>
<dbReference type="Pfam" id="PF14668">
    <property type="entry name" value="RICTOR_V"/>
    <property type="match status" value="1"/>
</dbReference>
<evidence type="ECO:0000313" key="3">
    <source>
        <dbReference type="EMBL" id="GAV00159.1"/>
    </source>
</evidence>
<dbReference type="GO" id="GO:0031932">
    <property type="term" value="C:TORC2 complex"/>
    <property type="evidence" value="ECO:0007669"/>
    <property type="project" value="InterPro"/>
</dbReference>
<evidence type="ECO:0000256" key="1">
    <source>
        <dbReference type="SAM" id="MobiDB-lite"/>
    </source>
</evidence>
<dbReference type="InterPro" id="IPR029451">
    <property type="entry name" value="RICTOR_M"/>
</dbReference>
<feature type="region of interest" description="Disordered" evidence="1">
    <location>
        <begin position="384"/>
        <end position="520"/>
    </location>
</feature>
<feature type="region of interest" description="Disordered" evidence="1">
    <location>
        <begin position="337"/>
        <end position="363"/>
    </location>
</feature>
<evidence type="ECO:0000313" key="4">
    <source>
        <dbReference type="Proteomes" id="UP000186922"/>
    </source>
</evidence>
<name>A0A1D1VNQ7_RAMVA</name>
<sequence length="778" mass="86118">MMLEKTGLVALYNDMVKREDVHESYIKLIISTLDYGRIDNTAMRALLGQVTKSYSPALRCYTAMHLRTLLRARMTGFSQWGMELLLSLWQDTNLIVARTAAEVLDEACDEKDNLDVLISQQPAFDETLPLGGFLKARVLGSYVGFQVRQEVARSELDKWRTSLNTAYVHFVERMLSCKLLSPDATDGASYRSYSFGSEKLMPELFLPEHLYGQLVQHPDGCDMVREEMGWLSQTIKSASTLSAEEIKVALWAVGHIGRTTDGMALLNEFEVLDGVVSMVAGHDNLSVRGTAYFVLGLWSVTERGADLLKSRDWLAVRHNRHEVWPLVDQRVSYTWGDTSTETSKNAGRPSPPSNATTTGSERYKQAPARLLSYVSDPDLLPEHRPGWALTDDPPSAKPSFSPPAFYVSTTLTGEGLQKNSGESGFESSDGLTREGRSESAKTNTSDSSLSPPAMDKSQRPTWKRAISTTSNSQQREKKVGLASVIKRSQSTFYRSMEDGLRSGKPAKPGAMTRSESRPSFRDMAREGFKSAGNILEKMRKKSSNASSPYLLSTLDVTCVGQLSSSTETKPSTGTPSAKEERFMAICLPLKRSIWQNRRHTSTYRASMPINEECLHGSQRRSSVDQPAEYPSGLEIHTAAKCLACSIAGCDLSTASSPDAPIVSKRREVLKFVNALATPLGHKAAEQGLLQLKNLLPDSYMDVCLYSEVCHLLASYQYKLPIRRLIQELFVDVPLQKCLQKYYELDTAVSVPAEAVEEINVQNLQAERMATAATTSVSA</sequence>
<feature type="compositionally biased region" description="Polar residues" evidence="1">
    <location>
        <begin position="440"/>
        <end position="450"/>
    </location>
</feature>
<dbReference type="SUPFAM" id="SSF48371">
    <property type="entry name" value="ARM repeat"/>
    <property type="match status" value="1"/>
</dbReference>
<dbReference type="GO" id="GO:0038203">
    <property type="term" value="P:TORC2 signaling"/>
    <property type="evidence" value="ECO:0007669"/>
    <property type="project" value="TreeGrafter"/>
</dbReference>
<gene>
    <name evidence="3" type="primary">RvY_11046</name>
    <name evidence="3" type="synonym">RvY_11046.1</name>
    <name evidence="3" type="ORF">RvY_11046-1</name>
</gene>
<dbReference type="OrthoDB" id="271111at2759"/>
<feature type="domain" description="Rapamycin-insensitive companion of mTOR" evidence="2">
    <location>
        <begin position="243"/>
        <end position="315"/>
    </location>
</feature>
<dbReference type="Pfam" id="PF14666">
    <property type="entry name" value="RICTOR_M"/>
    <property type="match status" value="1"/>
</dbReference>
<reference evidence="3 4" key="1">
    <citation type="journal article" date="2016" name="Nat. Commun.">
        <title>Extremotolerant tardigrade genome and improved radiotolerance of human cultured cells by tardigrade-unique protein.</title>
        <authorList>
            <person name="Hashimoto T."/>
            <person name="Horikawa D.D."/>
            <person name="Saito Y."/>
            <person name="Kuwahara H."/>
            <person name="Kozuka-Hata H."/>
            <person name="Shin-I T."/>
            <person name="Minakuchi Y."/>
            <person name="Ohishi K."/>
            <person name="Motoyama A."/>
            <person name="Aizu T."/>
            <person name="Enomoto A."/>
            <person name="Kondo K."/>
            <person name="Tanaka S."/>
            <person name="Hara Y."/>
            <person name="Koshikawa S."/>
            <person name="Sagara H."/>
            <person name="Miura T."/>
            <person name="Yokobori S."/>
            <person name="Miyagawa K."/>
            <person name="Suzuki Y."/>
            <person name="Kubo T."/>
            <person name="Oyama M."/>
            <person name="Kohara Y."/>
            <person name="Fujiyama A."/>
            <person name="Arakawa K."/>
            <person name="Katayama T."/>
            <person name="Toyoda A."/>
            <person name="Kunieda T."/>
        </authorList>
    </citation>
    <scope>NUCLEOTIDE SEQUENCE [LARGE SCALE GENOMIC DNA]</scope>
    <source>
        <strain evidence="3 4">YOKOZUNA-1</strain>
    </source>
</reference>
<dbReference type="STRING" id="947166.A0A1D1VNQ7"/>
<accession>A0A1D1VNQ7</accession>
<dbReference type="AlphaFoldDB" id="A0A1D1VNQ7"/>
<comment type="caution">
    <text evidence="3">The sequence shown here is derived from an EMBL/GenBank/DDBJ whole genome shotgun (WGS) entry which is preliminary data.</text>
</comment>
<dbReference type="Proteomes" id="UP000186922">
    <property type="component" value="Unassembled WGS sequence"/>
</dbReference>
<dbReference type="InterPro" id="IPR029452">
    <property type="entry name" value="RICTOR_V"/>
</dbReference>
<dbReference type="InterPro" id="IPR028268">
    <property type="entry name" value="Pianissimo_fam"/>
</dbReference>
<dbReference type="EMBL" id="BDGG01000006">
    <property type="protein sequence ID" value="GAV00159.1"/>
    <property type="molecule type" value="Genomic_DNA"/>
</dbReference>
<feature type="compositionally biased region" description="Polar residues" evidence="1">
    <location>
        <begin position="407"/>
        <end position="430"/>
    </location>
</feature>
<dbReference type="PANTHER" id="PTHR13298">
    <property type="entry name" value="CYTOSOLIC REGULATOR PIANISSIMO"/>
    <property type="match status" value="1"/>
</dbReference>
<dbReference type="GO" id="GO:0043539">
    <property type="term" value="F:protein serine/threonine kinase activator activity"/>
    <property type="evidence" value="ECO:0007669"/>
    <property type="project" value="TreeGrafter"/>
</dbReference>
<dbReference type="InterPro" id="IPR016024">
    <property type="entry name" value="ARM-type_fold"/>
</dbReference>
<evidence type="ECO:0000259" key="2">
    <source>
        <dbReference type="SMART" id="SM01310"/>
    </source>
</evidence>
<dbReference type="InterPro" id="IPR029453">
    <property type="entry name" value="Rictor_IV"/>
</dbReference>
<proteinExistence type="predicted"/>
<keyword evidence="4" id="KW-1185">Reference proteome</keyword>
<dbReference type="Pfam" id="PF14663">
    <property type="entry name" value="RasGEF_N_2"/>
    <property type="match status" value="1"/>
</dbReference>
<dbReference type="SMART" id="SM01310">
    <property type="entry name" value="RICTOR_V"/>
    <property type="match status" value="1"/>
</dbReference>
<dbReference type="SMART" id="SM01303">
    <property type="entry name" value="RasGEF_N_2"/>
    <property type="match status" value="1"/>
</dbReference>
<dbReference type="GO" id="GO:0051897">
    <property type="term" value="P:positive regulation of phosphatidylinositol 3-kinase/protein kinase B signal transduction"/>
    <property type="evidence" value="ECO:0007669"/>
    <property type="project" value="TreeGrafter"/>
</dbReference>
<protein>
    <recommendedName>
        <fullName evidence="2">Rapamycin-insensitive companion of mTOR domain-containing protein</fullName>
    </recommendedName>
</protein>